<reference evidence="11" key="1">
    <citation type="journal article" date="2023" name="Science">
        <title>Genome structures resolve the early diversification of teleost fishes.</title>
        <authorList>
            <person name="Parey E."/>
            <person name="Louis A."/>
            <person name="Montfort J."/>
            <person name="Bouchez O."/>
            <person name="Roques C."/>
            <person name="Iampietro C."/>
            <person name="Lluch J."/>
            <person name="Castinel A."/>
            <person name="Donnadieu C."/>
            <person name="Desvignes T."/>
            <person name="Floi Bucao C."/>
            <person name="Jouanno E."/>
            <person name="Wen M."/>
            <person name="Mejri S."/>
            <person name="Dirks R."/>
            <person name="Jansen H."/>
            <person name="Henkel C."/>
            <person name="Chen W.J."/>
            <person name="Zahm M."/>
            <person name="Cabau C."/>
            <person name="Klopp C."/>
            <person name="Thompson A.W."/>
            <person name="Robinson-Rechavi M."/>
            <person name="Braasch I."/>
            <person name="Lecointre G."/>
            <person name="Bobe J."/>
            <person name="Postlethwait J.H."/>
            <person name="Berthelot C."/>
            <person name="Roest Crollius H."/>
            <person name="Guiguen Y."/>
        </authorList>
    </citation>
    <scope>NUCLEOTIDE SEQUENCE</scope>
    <source>
        <strain evidence="11">WJC10195</strain>
    </source>
</reference>
<keyword evidence="4 10" id="KW-1133">Transmembrane helix</keyword>
<feature type="region of interest" description="Disordered" evidence="9">
    <location>
        <begin position="111"/>
        <end position="132"/>
    </location>
</feature>
<comment type="subcellular location">
    <subcellularLocation>
        <location evidence="1">Cell membrane</location>
        <topology evidence="1">Multi-pass membrane protein</topology>
    </subcellularLocation>
</comment>
<dbReference type="EMBL" id="JAINUF010000001">
    <property type="protein sequence ID" value="KAJ8379738.1"/>
    <property type="molecule type" value="Genomic_DNA"/>
</dbReference>
<dbReference type="AlphaFoldDB" id="A0A9Q1JBL6"/>
<name>A0A9Q1JBL6_SYNKA</name>
<keyword evidence="8" id="KW-0807">Transducer</keyword>
<evidence type="ECO:0000256" key="8">
    <source>
        <dbReference type="ARBA" id="ARBA00023224"/>
    </source>
</evidence>
<dbReference type="GO" id="GO:0005886">
    <property type="term" value="C:plasma membrane"/>
    <property type="evidence" value="ECO:0007669"/>
    <property type="project" value="UniProtKB-SubCell"/>
</dbReference>
<evidence type="ECO:0000256" key="7">
    <source>
        <dbReference type="ARBA" id="ARBA00023170"/>
    </source>
</evidence>
<evidence type="ECO:0000256" key="4">
    <source>
        <dbReference type="ARBA" id="ARBA00022989"/>
    </source>
</evidence>
<evidence type="ECO:0000256" key="3">
    <source>
        <dbReference type="ARBA" id="ARBA00022692"/>
    </source>
</evidence>
<proteinExistence type="predicted"/>
<keyword evidence="2" id="KW-1003">Cell membrane</keyword>
<feature type="transmembrane region" description="Helical" evidence="10">
    <location>
        <begin position="6"/>
        <end position="31"/>
    </location>
</feature>
<evidence type="ECO:0000313" key="11">
    <source>
        <dbReference type="EMBL" id="KAJ8379738.1"/>
    </source>
</evidence>
<evidence type="ECO:0000256" key="6">
    <source>
        <dbReference type="ARBA" id="ARBA00023136"/>
    </source>
</evidence>
<sequence>MAQLFFGYNLAVLVVGVVVPFCVFGTCYVWLGVFLSSVKAQGADVKAHAARCQLLDRAVAWYYASYTISAANCCLDPLLYCFSSPRFREALRGTLANARKPNLIRSFCQQSAKSEESPDIPNSTMTTSDRAL</sequence>
<dbReference type="PRINTS" id="PR00237">
    <property type="entry name" value="GPCRRHODOPSN"/>
</dbReference>
<dbReference type="InterPro" id="IPR000276">
    <property type="entry name" value="GPCR_Rhodpsn"/>
</dbReference>
<accession>A0A9Q1JBL6</accession>
<dbReference type="PANTHER" id="PTHR24231">
    <property type="entry name" value="PURINOCEPTOR-RELATED G-PROTEIN COUPLED RECEPTOR"/>
    <property type="match status" value="1"/>
</dbReference>
<keyword evidence="5" id="KW-0297">G-protein coupled receptor</keyword>
<gene>
    <name evidence="11" type="ORF">SKAU_G00005160</name>
</gene>
<keyword evidence="6 10" id="KW-0472">Membrane</keyword>
<evidence type="ECO:0008006" key="13">
    <source>
        <dbReference type="Google" id="ProtNLM"/>
    </source>
</evidence>
<evidence type="ECO:0000256" key="2">
    <source>
        <dbReference type="ARBA" id="ARBA00022475"/>
    </source>
</evidence>
<dbReference type="GO" id="GO:0004930">
    <property type="term" value="F:G protein-coupled receptor activity"/>
    <property type="evidence" value="ECO:0007669"/>
    <property type="project" value="UniProtKB-KW"/>
</dbReference>
<keyword evidence="3 10" id="KW-0812">Transmembrane</keyword>
<evidence type="ECO:0000313" key="12">
    <source>
        <dbReference type="Proteomes" id="UP001152622"/>
    </source>
</evidence>
<keyword evidence="12" id="KW-1185">Reference proteome</keyword>
<protein>
    <recommendedName>
        <fullName evidence="13">G-protein coupled receptors family 1 profile domain-containing protein</fullName>
    </recommendedName>
</protein>
<evidence type="ECO:0000256" key="5">
    <source>
        <dbReference type="ARBA" id="ARBA00023040"/>
    </source>
</evidence>
<evidence type="ECO:0000256" key="1">
    <source>
        <dbReference type="ARBA" id="ARBA00004651"/>
    </source>
</evidence>
<comment type="caution">
    <text evidence="11">The sequence shown here is derived from an EMBL/GenBank/DDBJ whole genome shotgun (WGS) entry which is preliminary data.</text>
</comment>
<dbReference type="OrthoDB" id="10018446at2759"/>
<dbReference type="Gene3D" id="1.20.1070.10">
    <property type="entry name" value="Rhodopsin 7-helix transmembrane proteins"/>
    <property type="match status" value="1"/>
</dbReference>
<dbReference type="Proteomes" id="UP001152622">
    <property type="component" value="Chromosome 1"/>
</dbReference>
<evidence type="ECO:0000256" key="9">
    <source>
        <dbReference type="SAM" id="MobiDB-lite"/>
    </source>
</evidence>
<keyword evidence="7" id="KW-0675">Receptor</keyword>
<feature type="compositionally biased region" description="Polar residues" evidence="9">
    <location>
        <begin position="120"/>
        <end position="132"/>
    </location>
</feature>
<evidence type="ECO:0000256" key="10">
    <source>
        <dbReference type="SAM" id="Phobius"/>
    </source>
</evidence>
<organism evidence="11 12">
    <name type="scientific">Synaphobranchus kaupii</name>
    <name type="common">Kaup's arrowtooth eel</name>
    <dbReference type="NCBI Taxonomy" id="118154"/>
    <lineage>
        <taxon>Eukaryota</taxon>
        <taxon>Metazoa</taxon>
        <taxon>Chordata</taxon>
        <taxon>Craniata</taxon>
        <taxon>Vertebrata</taxon>
        <taxon>Euteleostomi</taxon>
        <taxon>Actinopterygii</taxon>
        <taxon>Neopterygii</taxon>
        <taxon>Teleostei</taxon>
        <taxon>Anguilliformes</taxon>
        <taxon>Synaphobranchidae</taxon>
        <taxon>Synaphobranchus</taxon>
    </lineage>
</organism>
<dbReference type="PANTHER" id="PTHR24231:SF35">
    <property type="entry name" value="P2Y PURINOCEPTOR 4-LIKE"/>
    <property type="match status" value="1"/>
</dbReference>
<dbReference type="SUPFAM" id="SSF81321">
    <property type="entry name" value="Family A G protein-coupled receptor-like"/>
    <property type="match status" value="1"/>
</dbReference>